<feature type="coiled-coil region" evidence="1">
    <location>
        <begin position="902"/>
        <end position="964"/>
    </location>
</feature>
<accession>A0A060I9S8</accession>
<evidence type="ECO:0000259" key="2">
    <source>
        <dbReference type="Pfam" id="PF13514"/>
    </source>
</evidence>
<feature type="coiled-coil region" evidence="1">
    <location>
        <begin position="177"/>
        <end position="242"/>
    </location>
</feature>
<dbReference type="Proteomes" id="UP000027180">
    <property type="component" value="Plasmid pRetIE4771e"/>
</dbReference>
<keyword evidence="3" id="KW-0614">Plasmid</keyword>
<dbReference type="KEGG" id="rei:IE4771_PE00445"/>
<dbReference type="AlphaFoldDB" id="A0A060I9S8"/>
<reference evidence="3 4" key="1">
    <citation type="submission" date="2013-12" db="EMBL/GenBank/DDBJ databases">
        <title>Complete genome sequence of Rhizobium etli bv. mimosae IE4771.</title>
        <authorList>
            <person name="Bustos P."/>
            <person name="Santamaria R.I."/>
            <person name="Lozano L."/>
            <person name="Ormeno-Orrillo E."/>
            <person name="Rogel M.A."/>
            <person name="Romero D."/>
            <person name="Cevallos M.A."/>
            <person name="Martinez-Romero E."/>
            <person name="Gonzalez V."/>
        </authorList>
    </citation>
    <scope>NUCLEOTIDE SEQUENCE [LARGE SCALE GENOMIC DNA]</scope>
    <source>
        <strain evidence="3 4">IE4771</strain>
        <plasmid evidence="4">Plasmid pRetIE4771e</plasmid>
    </source>
</reference>
<evidence type="ECO:0000313" key="3">
    <source>
        <dbReference type="EMBL" id="AIC31668.1"/>
    </source>
</evidence>
<evidence type="ECO:0000313" key="4">
    <source>
        <dbReference type="Proteomes" id="UP000027180"/>
    </source>
</evidence>
<dbReference type="InterPro" id="IPR027417">
    <property type="entry name" value="P-loop_NTPase"/>
</dbReference>
<dbReference type="PANTHER" id="PTHR41259">
    <property type="entry name" value="DOUBLE-STRAND BREAK REPAIR RAD50 ATPASE, PUTATIVE-RELATED"/>
    <property type="match status" value="1"/>
</dbReference>
<dbReference type="PANTHER" id="PTHR41259:SF1">
    <property type="entry name" value="DOUBLE-STRAND BREAK REPAIR RAD50 ATPASE, PUTATIVE-RELATED"/>
    <property type="match status" value="1"/>
</dbReference>
<feature type="domain" description="YhaN AAA" evidence="2">
    <location>
        <begin position="1"/>
        <end position="203"/>
    </location>
</feature>
<keyword evidence="1" id="KW-0175">Coiled coil</keyword>
<dbReference type="Pfam" id="PF13514">
    <property type="entry name" value="AAA_27"/>
    <property type="match status" value="1"/>
</dbReference>
<gene>
    <name evidence="3" type="ORF">IE4771_PE00445</name>
</gene>
<name>A0A060I9S8_RHIET</name>
<geneLocation type="plasmid" evidence="3 4">
    <name>pRetIE4771e</name>
</geneLocation>
<dbReference type="InterPro" id="IPR038734">
    <property type="entry name" value="YhaN_AAA"/>
</dbReference>
<dbReference type="OrthoDB" id="9764467at2"/>
<dbReference type="SUPFAM" id="SSF52540">
    <property type="entry name" value="P-loop containing nucleoside triphosphate hydrolases"/>
    <property type="match status" value="1"/>
</dbReference>
<dbReference type="EMBL" id="CP006991">
    <property type="protein sequence ID" value="AIC31668.1"/>
    <property type="molecule type" value="Genomic_DNA"/>
</dbReference>
<organism evidence="3 4">
    <name type="scientific">Rhizobium etli bv. mimosae str. IE4771</name>
    <dbReference type="NCBI Taxonomy" id="1432050"/>
    <lineage>
        <taxon>Bacteria</taxon>
        <taxon>Pseudomonadati</taxon>
        <taxon>Pseudomonadota</taxon>
        <taxon>Alphaproteobacteria</taxon>
        <taxon>Hyphomicrobiales</taxon>
        <taxon>Rhizobiaceae</taxon>
        <taxon>Rhizobium/Agrobacterium group</taxon>
        <taxon>Rhizobium</taxon>
    </lineage>
</organism>
<proteinExistence type="predicted"/>
<dbReference type="HOGENOM" id="CLU_006135_0_0_5"/>
<sequence length="1157" mass="126850">MRLRRLDLIRYGKFTDHSIDFGPVRPGSPDLHIVYGLNEAGKSTTFAAYLDLLYGIGERSTYNFLHPYNTMKVGARLEFGGAEHELARLKLRTGSLVDDRGQAVNEALLAGALGGVGREAYRTMFSLDDQSLKEGGNAIIQSKGELGELLFSASSGLAGLSRSLVTAVDEANGIYRKRSSSTKLAELKRSLEALKAERNAIDTLASTYSGLKSTHEQADAAYAATTRELAEAKARHQELTRLLSALPAALELRRLDADAAGMGDLPRPPAEWFTLLPQLFRDETRLQALVETADRTLRQLADEIEAITIDDKALAIAAHMDMLDQGRARYLAAESDLPKRRLALAEQEGELVRLLADLEQPGHTTPEALLLPASLIGIIRDLIERRSGVEANLAAAGRELVRARENFERLNKEGGSQNGAAVVDPARLGRVEAALGRLTGSDLAVRLTMEERALAQVKRIQEKQFAQLAPWTGDAVALQRTSAAEPRQAEAWRGQAISIDKRIADHEARLRDLGTEQALTEARIAAFVAGGSIDDAEAARLRDERDAAWQAHLASLNAATARTFEERMRQDDVVSAGRLSRAQELAELRQLRLTEAATAAAIERQRELLREARAEHDVLAERIRGLLPEAIEYDAEAAARIAALEAWSTKRAAALAAWDDLQRAEEAVEVLRCELDSHAATLAASLADAGHGGAEDLPVAALMQAASDMLAAGKAEQAARQAHEKAIGDLDRDVRERDRDRQEAEAAVAAWDREWAEALSRTWFADKAGSLAAVRAVLDALGTLPAILKERDDLASRVAAMERDQEQFRGDIAALLADCGLSRLASDTLASANALVERHEAARHAAQLRADRHADLDKHLEKRRALEEELAVHNARKNELTGYFGTDSLASVEAFLNQARERDRLEARAATLRGQITEALRAASLSEAERRLADIDADAVEREAMELDARIEDLTERAKLLYSDVSLARQKLEAVGGDDAVARIEAKRRTIFLEIEELAVRHLTLRAGTLAAEQALRIYREKHRSSMMNRASQAFHLITGGNYSGLTTQPDRDKETLIGVSRDGGSKLADAMSTGTQFQLYLALRLAGYEEFAALRPPVPFIADDIMESFDNPRSEEVFRLLGAMAKVGQVIYLTHHWHLCEIARHVVPDVTIHRLP</sequence>
<evidence type="ECO:0000256" key="1">
    <source>
        <dbReference type="SAM" id="Coils"/>
    </source>
</evidence>
<dbReference type="RefSeq" id="WP_040142937.1">
    <property type="nucleotide sequence ID" value="NZ_CP006991.1"/>
</dbReference>
<protein>
    <submittedName>
        <fullName evidence="3">AAA domain-containing protein</fullName>
    </submittedName>
</protein>
<dbReference type="Gene3D" id="3.40.50.300">
    <property type="entry name" value="P-loop containing nucleotide triphosphate hydrolases"/>
    <property type="match status" value="2"/>
</dbReference>